<evidence type="ECO:0000256" key="2">
    <source>
        <dbReference type="ARBA" id="ARBA00022490"/>
    </source>
</evidence>
<name>A0A220US72_9GAMM</name>
<dbReference type="NCBIfam" id="TIGR01738">
    <property type="entry name" value="bioH"/>
    <property type="match status" value="1"/>
</dbReference>
<dbReference type="GO" id="GO:0090499">
    <property type="term" value="F:pimelyl-[acyl-carrier protein] methyl ester esterase activity"/>
    <property type="evidence" value="ECO:0007669"/>
    <property type="project" value="UniProtKB-EC"/>
</dbReference>
<evidence type="ECO:0000256" key="1">
    <source>
        <dbReference type="ARBA" id="ARBA00022487"/>
    </source>
</evidence>
<dbReference type="InterPro" id="IPR050266">
    <property type="entry name" value="AB_hydrolase_sf"/>
</dbReference>
<dbReference type="UniPathway" id="UPA00078"/>
<feature type="binding site" evidence="5">
    <location>
        <position position="29"/>
    </location>
    <ligand>
        <name>substrate</name>
    </ligand>
</feature>
<dbReference type="InterPro" id="IPR029058">
    <property type="entry name" value="AB_hydrolase_fold"/>
</dbReference>
<feature type="binding site" evidence="5">
    <location>
        <begin position="150"/>
        <end position="154"/>
    </location>
    <ligand>
        <name>substrate</name>
    </ligand>
</feature>
<organism evidence="7 8">
    <name type="scientific">Shewanella bicestrii</name>
    <dbReference type="NCBI Taxonomy" id="2018305"/>
    <lineage>
        <taxon>Bacteria</taxon>
        <taxon>Pseudomonadati</taxon>
        <taxon>Pseudomonadota</taxon>
        <taxon>Gammaproteobacteria</taxon>
        <taxon>Alteromonadales</taxon>
        <taxon>Shewanellaceae</taxon>
        <taxon>Shewanella</taxon>
    </lineage>
</organism>
<keyword evidence="2 5" id="KW-0963">Cytoplasm</keyword>
<keyword evidence="3 5" id="KW-0093">Biotin biosynthesis</keyword>
<dbReference type="Gene3D" id="3.40.50.1820">
    <property type="entry name" value="alpha/beta hydrolase"/>
    <property type="match status" value="1"/>
</dbReference>
<dbReference type="KEGG" id="sbj:CF168_20240"/>
<dbReference type="InterPro" id="IPR010076">
    <property type="entry name" value="BioH"/>
</dbReference>
<feature type="active site" description="Nucleophile" evidence="5">
    <location>
        <position position="87"/>
    </location>
</feature>
<feature type="binding site" evidence="5">
    <location>
        <begin position="87"/>
        <end position="88"/>
    </location>
    <ligand>
        <name>substrate</name>
    </ligand>
</feature>
<comment type="similarity">
    <text evidence="5">Belongs to the AB hydrolase superfamily. Carboxylesterase BioH family.</text>
</comment>
<feature type="active site" evidence="5">
    <location>
        <position position="241"/>
    </location>
</feature>
<dbReference type="Pfam" id="PF00561">
    <property type="entry name" value="Abhydrolase_1"/>
    <property type="match status" value="1"/>
</dbReference>
<evidence type="ECO:0000256" key="5">
    <source>
        <dbReference type="HAMAP-Rule" id="MF_01260"/>
    </source>
</evidence>
<dbReference type="GO" id="GO:0005737">
    <property type="term" value="C:cytoplasm"/>
    <property type="evidence" value="ECO:0007669"/>
    <property type="project" value="UniProtKB-SubCell"/>
</dbReference>
<comment type="catalytic activity">
    <reaction evidence="5">
        <text>6-carboxyhexanoyl-[ACP] methyl ester + H2O = 6-carboxyhexanoyl-[ACP] + methanol + H(+)</text>
        <dbReference type="Rhea" id="RHEA:42700"/>
        <dbReference type="Rhea" id="RHEA-COMP:9955"/>
        <dbReference type="Rhea" id="RHEA-COMP:10186"/>
        <dbReference type="ChEBI" id="CHEBI:15377"/>
        <dbReference type="ChEBI" id="CHEBI:15378"/>
        <dbReference type="ChEBI" id="CHEBI:17790"/>
        <dbReference type="ChEBI" id="CHEBI:78846"/>
        <dbReference type="ChEBI" id="CHEBI:82735"/>
        <dbReference type="EC" id="3.1.1.85"/>
    </reaction>
</comment>
<gene>
    <name evidence="5 7" type="primary">bioH</name>
    <name evidence="7" type="ORF">CF168_20240</name>
</gene>
<dbReference type="PANTHER" id="PTHR43798">
    <property type="entry name" value="MONOACYLGLYCEROL LIPASE"/>
    <property type="match status" value="1"/>
</dbReference>
<comment type="subcellular location">
    <subcellularLocation>
        <location evidence="5">Cytoplasm</location>
    </subcellularLocation>
</comment>
<dbReference type="EMBL" id="CP022358">
    <property type="protein sequence ID" value="ASK71019.1"/>
    <property type="molecule type" value="Genomic_DNA"/>
</dbReference>
<dbReference type="GO" id="GO:0016020">
    <property type="term" value="C:membrane"/>
    <property type="evidence" value="ECO:0007669"/>
    <property type="project" value="TreeGrafter"/>
</dbReference>
<dbReference type="PANTHER" id="PTHR43798:SF31">
    <property type="entry name" value="AB HYDROLASE SUPERFAMILY PROTEIN YCLE"/>
    <property type="match status" value="1"/>
</dbReference>
<feature type="active site" evidence="5">
    <location>
        <position position="214"/>
    </location>
</feature>
<dbReference type="SUPFAM" id="SSF53474">
    <property type="entry name" value="alpha/beta-Hydrolases"/>
    <property type="match status" value="1"/>
</dbReference>
<comment type="function">
    <text evidence="5">The physiological role of BioH is to remove the methyl group introduced by BioC when the pimeloyl moiety is complete. It allows to synthesize pimeloyl-ACP via the fatty acid synthetic pathway through the hydrolysis of the ester bonds of pimeloyl-ACP esters.</text>
</comment>
<dbReference type="RefSeq" id="WP_089068803.1">
    <property type="nucleotide sequence ID" value="NZ_CP022358.1"/>
</dbReference>
<comment type="subunit">
    <text evidence="5">Monomer.</text>
</comment>
<reference evidence="7 8" key="1">
    <citation type="submission" date="2017-07" db="EMBL/GenBank/DDBJ databases">
        <title>Phenotypical and genomic characterization of a clinical isolate of Shewanella bicestrii sp. nov. producing an extended-spectrum beta-lactamase and a new oxacillinase variant.</title>
        <authorList>
            <person name="Jousset A.B."/>
            <person name="Bonnin R.A."/>
            <person name="Girlich D."/>
            <person name="Dabos L."/>
            <person name="Potron A."/>
            <person name="Dortet L."/>
            <person name="Glaser P."/>
            <person name="Naas T."/>
        </authorList>
    </citation>
    <scope>NUCLEOTIDE SEQUENCE [LARGE SCALE GENOMIC DNA]</scope>
    <source>
        <strain evidence="7 8">JAB-1</strain>
    </source>
</reference>
<dbReference type="HAMAP" id="MF_01260">
    <property type="entry name" value="Carboxylester"/>
    <property type="match status" value="1"/>
</dbReference>
<keyword evidence="4 5" id="KW-0378">Hydrolase</keyword>
<evidence type="ECO:0000256" key="4">
    <source>
        <dbReference type="ARBA" id="ARBA00022801"/>
    </source>
</evidence>
<evidence type="ECO:0000313" key="8">
    <source>
        <dbReference type="Proteomes" id="UP000198367"/>
    </source>
</evidence>
<dbReference type="EC" id="3.1.1.85" evidence="5"/>
<proteinExistence type="inferred from homology"/>
<comment type="pathway">
    <text evidence="5">Cofactor biosynthesis; biotin biosynthesis.</text>
</comment>
<dbReference type="GO" id="GO:0009102">
    <property type="term" value="P:biotin biosynthetic process"/>
    <property type="evidence" value="ECO:0007669"/>
    <property type="project" value="UniProtKB-UniRule"/>
</dbReference>
<feature type="domain" description="AB hydrolase-1" evidence="6">
    <location>
        <begin position="23"/>
        <end position="246"/>
    </location>
</feature>
<accession>A0A220US72</accession>
<dbReference type="AlphaFoldDB" id="A0A220US72"/>
<evidence type="ECO:0000259" key="6">
    <source>
        <dbReference type="Pfam" id="PF00561"/>
    </source>
</evidence>
<keyword evidence="8" id="KW-1185">Reference proteome</keyword>
<feature type="binding site" evidence="5">
    <location>
        <position position="241"/>
    </location>
    <ligand>
        <name>substrate</name>
    </ligand>
</feature>
<dbReference type="InterPro" id="IPR000073">
    <property type="entry name" value="AB_hydrolase_1"/>
</dbReference>
<evidence type="ECO:0000313" key="7">
    <source>
        <dbReference type="EMBL" id="ASK71019.1"/>
    </source>
</evidence>
<protein>
    <recommendedName>
        <fullName evidence="5">Pimeloyl-[acyl-carrier protein] methyl ester esterase</fullName>
        <ecNumber evidence="5">3.1.1.85</ecNumber>
    </recommendedName>
    <alternativeName>
        <fullName evidence="5">Biotin synthesis protein BioH</fullName>
    </alternativeName>
    <alternativeName>
        <fullName evidence="5">Carboxylesterase BioH</fullName>
    </alternativeName>
</protein>
<sequence>MNSATPAHHSQLHIDTRGQGPDLVMLHGWGVNSAVFTPLYEQLSEYRVHYVDLPGFGLSQPIAGDLSTWVDALIHALPANAIWAGWSLGGLVATQAAISYPSHVRGLMTIASSPCFMAREEEAWPGIPPQVLSMFGEQLGQNLPKTIERFLAIQAMGSETAKDDIKQLRDLVLARPLPDAAALTQGLDMLNQIDLRPQLSAIQQPWLRIWGRLDGLVPKRVQPQMPTASHITDVMLAKASHAPFVSHREEFLQAITPWLAQFKD</sequence>
<dbReference type="Proteomes" id="UP000198367">
    <property type="component" value="Chromosome"/>
</dbReference>
<keyword evidence="1 5" id="KW-0719">Serine esterase</keyword>
<evidence type="ECO:0000256" key="3">
    <source>
        <dbReference type="ARBA" id="ARBA00022756"/>
    </source>
</evidence>